<evidence type="ECO:0000313" key="4">
    <source>
        <dbReference type="EMBL" id="PWN93787.1"/>
    </source>
</evidence>
<protein>
    <recommendedName>
        <fullName evidence="6">RlpA-like protein double-psi beta-barrel domain-containing protein</fullName>
    </recommendedName>
</protein>
<dbReference type="InParanoid" id="A0A316YWJ2"/>
<dbReference type="Proteomes" id="UP000245768">
    <property type="component" value="Unassembled WGS sequence"/>
</dbReference>
<dbReference type="PANTHER" id="PTHR31836">
    <property type="match status" value="1"/>
</dbReference>
<evidence type="ECO:0008006" key="6">
    <source>
        <dbReference type="Google" id="ProtNLM"/>
    </source>
</evidence>
<dbReference type="EMBL" id="KZ819634">
    <property type="protein sequence ID" value="PWN93787.1"/>
    <property type="molecule type" value="Genomic_DNA"/>
</dbReference>
<evidence type="ECO:0000256" key="2">
    <source>
        <dbReference type="SAM" id="MobiDB-lite"/>
    </source>
</evidence>
<dbReference type="InterPro" id="IPR036908">
    <property type="entry name" value="RlpA-like_sf"/>
</dbReference>
<evidence type="ECO:0000256" key="3">
    <source>
        <dbReference type="SAM" id="SignalP"/>
    </source>
</evidence>
<dbReference type="RefSeq" id="XP_025380985.1">
    <property type="nucleotide sequence ID" value="XM_025523389.1"/>
</dbReference>
<dbReference type="AlphaFoldDB" id="A0A316YWJ2"/>
<reference evidence="4 5" key="1">
    <citation type="journal article" date="2018" name="Mol. Biol. Evol.">
        <title>Broad Genomic Sampling Reveals a Smut Pathogenic Ancestry of the Fungal Clade Ustilaginomycotina.</title>
        <authorList>
            <person name="Kijpornyongpan T."/>
            <person name="Mondo S.J."/>
            <person name="Barry K."/>
            <person name="Sandor L."/>
            <person name="Lee J."/>
            <person name="Lipzen A."/>
            <person name="Pangilinan J."/>
            <person name="LaButti K."/>
            <person name="Hainaut M."/>
            <person name="Henrissat B."/>
            <person name="Grigoriev I.V."/>
            <person name="Spatafora J.W."/>
            <person name="Aime M.C."/>
        </authorList>
    </citation>
    <scope>NUCLEOTIDE SEQUENCE [LARGE SCALE GENOMIC DNA]</scope>
    <source>
        <strain evidence="4 5">MCA 4198</strain>
    </source>
</reference>
<dbReference type="Gene3D" id="2.40.40.10">
    <property type="entry name" value="RlpA-like domain"/>
    <property type="match status" value="1"/>
</dbReference>
<evidence type="ECO:0000313" key="5">
    <source>
        <dbReference type="Proteomes" id="UP000245768"/>
    </source>
</evidence>
<dbReference type="InterPro" id="IPR051477">
    <property type="entry name" value="Expansin_CellWall"/>
</dbReference>
<feature type="region of interest" description="Disordered" evidence="2">
    <location>
        <begin position="36"/>
        <end position="64"/>
    </location>
</feature>
<feature type="compositionally biased region" description="Polar residues" evidence="2">
    <location>
        <begin position="54"/>
        <end position="64"/>
    </location>
</feature>
<feature type="chain" id="PRO_5016332797" description="RlpA-like protein double-psi beta-barrel domain-containing protein" evidence="3">
    <location>
        <begin position="17"/>
        <end position="246"/>
    </location>
</feature>
<evidence type="ECO:0000256" key="1">
    <source>
        <dbReference type="ARBA" id="ARBA00022729"/>
    </source>
</evidence>
<keyword evidence="1 3" id="KW-0732">Signal</keyword>
<name>A0A316YWJ2_9BASI</name>
<dbReference type="PANTHER" id="PTHR31836:SF21">
    <property type="entry name" value="EXPANSIN-LIKE PROTEIN 7"/>
    <property type="match status" value="1"/>
</dbReference>
<proteinExistence type="predicted"/>
<dbReference type="GeneID" id="37045305"/>
<organism evidence="4 5">
    <name type="scientific">Acaromyces ingoldii</name>
    <dbReference type="NCBI Taxonomy" id="215250"/>
    <lineage>
        <taxon>Eukaryota</taxon>
        <taxon>Fungi</taxon>
        <taxon>Dikarya</taxon>
        <taxon>Basidiomycota</taxon>
        <taxon>Ustilaginomycotina</taxon>
        <taxon>Exobasidiomycetes</taxon>
        <taxon>Exobasidiales</taxon>
        <taxon>Cryptobasidiaceae</taxon>
        <taxon>Acaromyces</taxon>
    </lineage>
</organism>
<keyword evidence="5" id="KW-1185">Reference proteome</keyword>
<gene>
    <name evidence="4" type="ORF">FA10DRAFT_277516</name>
</gene>
<feature type="signal peptide" evidence="3">
    <location>
        <begin position="1"/>
        <end position="16"/>
    </location>
</feature>
<sequence>MHRLFLLLSLVQFGLASLRLTEARLLPHRMHSVENGLRSSLQSQGDPGRCESPDGNSYASTTLHNDNEASTVSGYIMRSSSQYPSLFWKKKGNAGLLTSYHEGAKGKGACLYADWDLPDNVPRVALGSYKCNNAAFDNKYNVFKDGHACGLCLVVYTERVRQVAIVTNECPDCPGGMDMVQEYWNYLEADGSTEGSLFEWDIEPCSKVFTGGLAIYYGPNSNPYWKRFQVRASTYPVVAMSWALRE</sequence>
<dbReference type="SUPFAM" id="SSF50685">
    <property type="entry name" value="Barwin-like endoglucanases"/>
    <property type="match status" value="1"/>
</dbReference>
<accession>A0A316YWJ2</accession>